<accession>A0A841CA78</accession>
<keyword evidence="8" id="KW-1185">Reference proteome</keyword>
<keyword evidence="2" id="KW-0288">FMN</keyword>
<dbReference type="AlphaFoldDB" id="A0A841CA78"/>
<organism evidence="7 8">
    <name type="scientific">Saccharothrix tamanrassetensis</name>
    <dbReference type="NCBI Taxonomy" id="1051531"/>
    <lineage>
        <taxon>Bacteria</taxon>
        <taxon>Bacillati</taxon>
        <taxon>Actinomycetota</taxon>
        <taxon>Actinomycetes</taxon>
        <taxon>Pseudonocardiales</taxon>
        <taxon>Pseudonocardiaceae</taxon>
        <taxon>Saccharothrix</taxon>
    </lineage>
</organism>
<evidence type="ECO:0000256" key="4">
    <source>
        <dbReference type="ARBA" id="ARBA00023033"/>
    </source>
</evidence>
<keyword evidence="4 7" id="KW-0503">Monooxygenase</keyword>
<evidence type="ECO:0000256" key="1">
    <source>
        <dbReference type="ARBA" id="ARBA00022630"/>
    </source>
</evidence>
<dbReference type="RefSeq" id="WP_184688387.1">
    <property type="nucleotide sequence ID" value="NZ_JACHJN010000001.1"/>
</dbReference>
<evidence type="ECO:0000256" key="5">
    <source>
        <dbReference type="SAM" id="MobiDB-lite"/>
    </source>
</evidence>
<protein>
    <submittedName>
        <fullName evidence="7">Alkanesulfonate monooxygenase</fullName>
        <ecNumber evidence="7">1.14.14.5</ecNumber>
    </submittedName>
</protein>
<evidence type="ECO:0000259" key="6">
    <source>
        <dbReference type="Pfam" id="PF00296"/>
    </source>
</evidence>
<evidence type="ECO:0000256" key="2">
    <source>
        <dbReference type="ARBA" id="ARBA00022643"/>
    </source>
</evidence>
<dbReference type="Pfam" id="PF00296">
    <property type="entry name" value="Bac_luciferase"/>
    <property type="match status" value="1"/>
</dbReference>
<dbReference type="InterPro" id="IPR011251">
    <property type="entry name" value="Luciferase-like_dom"/>
</dbReference>
<name>A0A841CA78_9PSEU</name>
<dbReference type="InterPro" id="IPR050172">
    <property type="entry name" value="SsuD_RutA_monooxygenase"/>
</dbReference>
<keyword evidence="1" id="KW-0285">Flavoprotein</keyword>
<dbReference type="GO" id="GO:0046306">
    <property type="term" value="P:alkanesulfonate catabolic process"/>
    <property type="evidence" value="ECO:0007669"/>
    <property type="project" value="TreeGrafter"/>
</dbReference>
<dbReference type="SUPFAM" id="SSF51679">
    <property type="entry name" value="Bacterial luciferase-like"/>
    <property type="match status" value="1"/>
</dbReference>
<keyword evidence="3 7" id="KW-0560">Oxidoreductase</keyword>
<dbReference type="InterPro" id="IPR036661">
    <property type="entry name" value="Luciferase-like_sf"/>
</dbReference>
<evidence type="ECO:0000313" key="7">
    <source>
        <dbReference type="EMBL" id="MBB5954309.1"/>
    </source>
</evidence>
<dbReference type="EMBL" id="JACHJN010000001">
    <property type="protein sequence ID" value="MBB5954309.1"/>
    <property type="molecule type" value="Genomic_DNA"/>
</dbReference>
<dbReference type="EC" id="1.14.14.5" evidence="7"/>
<feature type="region of interest" description="Disordered" evidence="5">
    <location>
        <begin position="1"/>
        <end position="48"/>
    </location>
</feature>
<dbReference type="GO" id="GO:0008726">
    <property type="term" value="F:alkanesulfonate monooxygenase activity"/>
    <property type="evidence" value="ECO:0007669"/>
    <property type="project" value="UniProtKB-EC"/>
</dbReference>
<sequence length="316" mass="34454">MSAPRRAPRQVPRREPRIIWTIPTRGDGRGNRSRGWDPAPSLPASVRDGRAGGPAFTPFDYLHQISRAAELGGLAGVYVPYDPHGEESLVVSGSLGRDSRFLEVVAGFPAGIATPVYAAKLSATLQRAFGGRLGWRLEVDLDERVQRTQGDFVTGADRYARAAEFLTVAKAVWHGQDVDFTGRFYEVVKGGFTGPLAGLPFPTVYLSGTSDEALALSAEHADVHVFDLAPDDELDRHVARLGERVRPALQATVHTREDEAELTGTSGLRGTYAQVADQILAYRERGFDTFFLAAEPRLEEALRIAQHVRPLLAGRA</sequence>
<reference evidence="7 8" key="1">
    <citation type="submission" date="2020-08" db="EMBL/GenBank/DDBJ databases">
        <title>Genomic Encyclopedia of Type Strains, Phase III (KMG-III): the genomes of soil and plant-associated and newly described type strains.</title>
        <authorList>
            <person name="Whitman W."/>
        </authorList>
    </citation>
    <scope>NUCLEOTIDE SEQUENCE [LARGE SCALE GENOMIC DNA]</scope>
    <source>
        <strain evidence="7 8">CECT 8640</strain>
    </source>
</reference>
<evidence type="ECO:0000256" key="3">
    <source>
        <dbReference type="ARBA" id="ARBA00023002"/>
    </source>
</evidence>
<evidence type="ECO:0000313" key="8">
    <source>
        <dbReference type="Proteomes" id="UP000547510"/>
    </source>
</evidence>
<dbReference type="Proteomes" id="UP000547510">
    <property type="component" value="Unassembled WGS sequence"/>
</dbReference>
<dbReference type="Gene3D" id="3.20.20.30">
    <property type="entry name" value="Luciferase-like domain"/>
    <property type="match status" value="1"/>
</dbReference>
<dbReference type="PANTHER" id="PTHR42847">
    <property type="entry name" value="ALKANESULFONATE MONOOXYGENASE"/>
    <property type="match status" value="1"/>
</dbReference>
<gene>
    <name evidence="7" type="ORF">FHS29_000879</name>
</gene>
<dbReference type="PANTHER" id="PTHR42847:SF4">
    <property type="entry name" value="ALKANESULFONATE MONOOXYGENASE-RELATED"/>
    <property type="match status" value="1"/>
</dbReference>
<feature type="domain" description="Luciferase-like" evidence="6">
    <location>
        <begin position="53"/>
        <end position="262"/>
    </location>
</feature>
<proteinExistence type="predicted"/>
<comment type="caution">
    <text evidence="7">The sequence shown here is derived from an EMBL/GenBank/DDBJ whole genome shotgun (WGS) entry which is preliminary data.</text>
</comment>